<organism evidence="1 2">
    <name type="scientific">Aspergillus oryzae (strain 3.042)</name>
    <name type="common">Yellow koji mold</name>
    <dbReference type="NCBI Taxonomy" id="1160506"/>
    <lineage>
        <taxon>Eukaryota</taxon>
        <taxon>Fungi</taxon>
        <taxon>Dikarya</taxon>
        <taxon>Ascomycota</taxon>
        <taxon>Pezizomycotina</taxon>
        <taxon>Eurotiomycetes</taxon>
        <taxon>Eurotiomycetidae</taxon>
        <taxon>Eurotiales</taxon>
        <taxon>Aspergillaceae</taxon>
        <taxon>Aspergillus</taxon>
        <taxon>Aspergillus subgen. Circumdati</taxon>
    </lineage>
</organism>
<reference evidence="1 2" key="1">
    <citation type="journal article" date="2012" name="Eukaryot. Cell">
        <title>Draft genome sequence of Aspergillus oryzae strain 3.042.</title>
        <authorList>
            <person name="Zhao G."/>
            <person name="Yao Y."/>
            <person name="Qi W."/>
            <person name="Wang C."/>
            <person name="Hou L."/>
            <person name="Zeng B."/>
            <person name="Cao X."/>
        </authorList>
    </citation>
    <scope>NUCLEOTIDE SEQUENCE [LARGE SCALE GENOMIC DNA]</scope>
    <source>
        <strain evidence="1 2">3.042</strain>
    </source>
</reference>
<dbReference type="PANTHER" id="PTHR47098">
    <property type="entry name" value="PROTEIN MAK32"/>
    <property type="match status" value="1"/>
</dbReference>
<protein>
    <submittedName>
        <fullName evidence="1">Uncharacterized protein</fullName>
    </submittedName>
</protein>
<dbReference type="AlphaFoldDB" id="I8TM83"/>
<gene>
    <name evidence="1" type="ORF">Ao3042_08994</name>
</gene>
<dbReference type="Proteomes" id="UP000002812">
    <property type="component" value="Unassembled WGS sequence"/>
</dbReference>
<evidence type="ECO:0000313" key="1">
    <source>
        <dbReference type="EMBL" id="EIT74983.1"/>
    </source>
</evidence>
<accession>I8TM83</accession>
<dbReference type="OrthoDB" id="497927at2759"/>
<evidence type="ECO:0000313" key="2">
    <source>
        <dbReference type="Proteomes" id="UP000002812"/>
    </source>
</evidence>
<comment type="caution">
    <text evidence="1">The sequence shown here is derived from an EMBL/GenBank/DDBJ whole genome shotgun (WGS) entry which is preliminary data.</text>
</comment>
<sequence length="118" mass="13297">MNIHDISFSSLGLVVLDEIRLPHKNPLTDILGGSGAYGWMIHVGNDFPKPIEDRLQSWDVTLVIERESDEPSTRGLLEYKDTIFGRATYLSSLKLIEPLPYCRQTLLIINLVDVLSTT</sequence>
<dbReference type="PANTHER" id="PTHR47098:SF1">
    <property type="entry name" value="PFKB FAMILY CARBOHYDRATE KINASE SUPERFAMILY (AFU_ORTHOLOGUE AFUA_4G09500)"/>
    <property type="match status" value="1"/>
</dbReference>
<dbReference type="HOGENOM" id="CLU_2072643_0_0_1"/>
<dbReference type="EMBL" id="AKHY01000182">
    <property type="protein sequence ID" value="EIT74983.1"/>
    <property type="molecule type" value="Genomic_DNA"/>
</dbReference>
<proteinExistence type="predicted"/>
<reference evidence="2" key="2">
    <citation type="submission" date="2012-06" db="EMBL/GenBank/DDBJ databases">
        <title>Comparative genomic analyses of Aspergillus oryzae 3.042 and A. oryzae RIB40 for soy-sauce fermentation.</title>
        <authorList>
            <person name="Zhao G."/>
            <person name="Hou L."/>
            <person name="Wang C."/>
            <person name="Cao X."/>
        </authorList>
    </citation>
    <scope>NUCLEOTIDE SEQUENCE [LARGE SCALE GENOMIC DNA]</scope>
    <source>
        <strain evidence="2">3.042</strain>
    </source>
</reference>
<name>I8TM83_ASPO3</name>